<sequence>MSNGNFRSPVHRVVTNKEKERLTAAMFCVPDSEKEIKPLDELVNDSRPILYRPYYQQGRRPMEASKI</sequence>
<proteinExistence type="predicted"/>
<feature type="domain" description="Isopenicillin N synthase-like Fe(2+) 2OG dioxygenase" evidence="4">
    <location>
        <begin position="1"/>
        <end position="30"/>
    </location>
</feature>
<dbReference type="EMBL" id="QJKJ01013517">
    <property type="protein sequence ID" value="RDX66271.1"/>
    <property type="molecule type" value="Genomic_DNA"/>
</dbReference>
<keyword evidence="3" id="KW-0408">Iron</keyword>
<evidence type="ECO:0000259" key="4">
    <source>
        <dbReference type="Pfam" id="PF03171"/>
    </source>
</evidence>
<keyword evidence="2" id="KW-0847">Vitamin C</keyword>
<gene>
    <name evidence="5" type="primary">F3H-2</name>
    <name evidence="5" type="ORF">CR513_54979</name>
</gene>
<evidence type="ECO:0000256" key="2">
    <source>
        <dbReference type="ARBA" id="ARBA00022896"/>
    </source>
</evidence>
<feature type="non-terminal residue" evidence="5">
    <location>
        <position position="1"/>
    </location>
</feature>
<dbReference type="InterPro" id="IPR050295">
    <property type="entry name" value="Plant_2OG-oxidoreductases"/>
</dbReference>
<comment type="caution">
    <text evidence="5">The sequence shown here is derived from an EMBL/GenBank/DDBJ whole genome shotgun (WGS) entry which is preliminary data.</text>
</comment>
<dbReference type="Pfam" id="PF03171">
    <property type="entry name" value="2OG-FeII_Oxy"/>
    <property type="match status" value="1"/>
</dbReference>
<dbReference type="GO" id="GO:0051213">
    <property type="term" value="F:dioxygenase activity"/>
    <property type="evidence" value="ECO:0007669"/>
    <property type="project" value="UniProtKB-KW"/>
</dbReference>
<dbReference type="InterPro" id="IPR027443">
    <property type="entry name" value="IPNS-like_sf"/>
</dbReference>
<evidence type="ECO:0000313" key="6">
    <source>
        <dbReference type="Proteomes" id="UP000257109"/>
    </source>
</evidence>
<accession>A0A371EJR4</accession>
<evidence type="ECO:0000256" key="1">
    <source>
        <dbReference type="ARBA" id="ARBA00022723"/>
    </source>
</evidence>
<keyword evidence="1" id="KW-0479">Metal-binding</keyword>
<dbReference type="OrthoDB" id="288590at2759"/>
<evidence type="ECO:0000256" key="3">
    <source>
        <dbReference type="ARBA" id="ARBA00023004"/>
    </source>
</evidence>
<dbReference type="PANTHER" id="PTHR47991">
    <property type="entry name" value="OXOGLUTARATE/IRON-DEPENDENT DIOXYGENASE"/>
    <property type="match status" value="1"/>
</dbReference>
<dbReference type="GO" id="GO:0046872">
    <property type="term" value="F:metal ion binding"/>
    <property type="evidence" value="ECO:0007669"/>
    <property type="project" value="UniProtKB-KW"/>
</dbReference>
<dbReference type="Gene3D" id="2.60.120.330">
    <property type="entry name" value="B-lactam Antibiotic, Isopenicillin N Synthase, Chain"/>
    <property type="match status" value="1"/>
</dbReference>
<dbReference type="STRING" id="157652.A0A371EJR4"/>
<dbReference type="SUPFAM" id="SSF51197">
    <property type="entry name" value="Clavaminate synthase-like"/>
    <property type="match status" value="1"/>
</dbReference>
<name>A0A371EJR4_MUCPR</name>
<keyword evidence="6" id="KW-1185">Reference proteome</keyword>
<dbReference type="AlphaFoldDB" id="A0A371EJR4"/>
<reference evidence="5" key="1">
    <citation type="submission" date="2018-05" db="EMBL/GenBank/DDBJ databases">
        <title>Draft genome of Mucuna pruriens seed.</title>
        <authorList>
            <person name="Nnadi N.E."/>
            <person name="Vos R."/>
            <person name="Hasami M.H."/>
            <person name="Devisetty U.K."/>
            <person name="Aguiy J.C."/>
        </authorList>
    </citation>
    <scope>NUCLEOTIDE SEQUENCE [LARGE SCALE GENOMIC DNA]</scope>
    <source>
        <strain evidence="5">JCA_2017</strain>
    </source>
</reference>
<dbReference type="InterPro" id="IPR044861">
    <property type="entry name" value="IPNS-like_FE2OG_OXY"/>
</dbReference>
<dbReference type="GO" id="GO:0031418">
    <property type="term" value="F:L-ascorbic acid binding"/>
    <property type="evidence" value="ECO:0007669"/>
    <property type="project" value="UniProtKB-KW"/>
</dbReference>
<organism evidence="5 6">
    <name type="scientific">Mucuna pruriens</name>
    <name type="common">Velvet bean</name>
    <name type="synonym">Dolichos pruriens</name>
    <dbReference type="NCBI Taxonomy" id="157652"/>
    <lineage>
        <taxon>Eukaryota</taxon>
        <taxon>Viridiplantae</taxon>
        <taxon>Streptophyta</taxon>
        <taxon>Embryophyta</taxon>
        <taxon>Tracheophyta</taxon>
        <taxon>Spermatophyta</taxon>
        <taxon>Magnoliopsida</taxon>
        <taxon>eudicotyledons</taxon>
        <taxon>Gunneridae</taxon>
        <taxon>Pentapetalae</taxon>
        <taxon>rosids</taxon>
        <taxon>fabids</taxon>
        <taxon>Fabales</taxon>
        <taxon>Fabaceae</taxon>
        <taxon>Papilionoideae</taxon>
        <taxon>50 kb inversion clade</taxon>
        <taxon>NPAAA clade</taxon>
        <taxon>indigoferoid/millettioid clade</taxon>
        <taxon>Phaseoleae</taxon>
        <taxon>Mucuna</taxon>
    </lineage>
</organism>
<evidence type="ECO:0000313" key="5">
    <source>
        <dbReference type="EMBL" id="RDX66271.1"/>
    </source>
</evidence>
<dbReference type="Proteomes" id="UP000257109">
    <property type="component" value="Unassembled WGS sequence"/>
</dbReference>
<protein>
    <submittedName>
        <fullName evidence="5">Flavanone 3-dioxygenase 2</fullName>
    </submittedName>
</protein>